<accession>A3LY97</accession>
<dbReference type="SUPFAM" id="SSF52833">
    <property type="entry name" value="Thioredoxin-like"/>
    <property type="match status" value="1"/>
</dbReference>
<dbReference type="EMBL" id="CP000500">
    <property type="protein sequence ID" value="ABN67943.2"/>
    <property type="molecule type" value="Genomic_DNA"/>
</dbReference>
<dbReference type="AlphaFoldDB" id="A3LY97"/>
<dbReference type="RefSeq" id="XP_001385972.2">
    <property type="nucleotide sequence ID" value="XM_001385935.1"/>
</dbReference>
<dbReference type="Proteomes" id="UP000002258">
    <property type="component" value="Chromosome 6"/>
</dbReference>
<dbReference type="InterPro" id="IPR036249">
    <property type="entry name" value="Thioredoxin-like_sf"/>
</dbReference>
<organism evidence="1 2">
    <name type="scientific">Scheffersomyces stipitis (strain ATCC 58785 / CBS 6054 / NBRC 10063 / NRRL Y-11545)</name>
    <name type="common">Yeast</name>
    <name type="synonym">Pichia stipitis</name>
    <dbReference type="NCBI Taxonomy" id="322104"/>
    <lineage>
        <taxon>Eukaryota</taxon>
        <taxon>Fungi</taxon>
        <taxon>Dikarya</taxon>
        <taxon>Ascomycota</taxon>
        <taxon>Saccharomycotina</taxon>
        <taxon>Pichiomycetes</taxon>
        <taxon>Debaryomycetaceae</taxon>
        <taxon>Scheffersomyces</taxon>
    </lineage>
</organism>
<name>A3LY97_PICST</name>
<dbReference type="KEGG" id="pic:PICST_68186"/>
<keyword evidence="2" id="KW-1185">Reference proteome</keyword>
<dbReference type="HOGENOM" id="CLU_099559_0_0_1"/>
<protein>
    <submittedName>
        <fullName evidence="1">Uncharacterized protein</fullName>
    </submittedName>
</protein>
<dbReference type="STRING" id="322104.A3LY97"/>
<evidence type="ECO:0000313" key="2">
    <source>
        <dbReference type="Proteomes" id="UP000002258"/>
    </source>
</evidence>
<dbReference type="OrthoDB" id="4084730at2759"/>
<gene>
    <name evidence="1" type="ORF">PICST_68186</name>
</gene>
<dbReference type="OMA" id="NHCLIAN"/>
<sequence length="248" mass="27894">MSMFKSVLRSFSNSLMANSPIAATATRPSTSIAIYHNTNSLLSNSLLSKLSNYSELPCTLHKYKDAKSDKILYNTTLTANKHKFNIDLKLNQTLSKKDFKFIIDECVDIHPDNRSILIQLLMNDASSNAAVNKSKLIKNFNIHDEKVVSYDTVKNNTIKFPIIIDYNNKLIANDETSFDRIMSNYSACGIQNFSQSKPVKNLVDEINSNGSGNHLLFKQAQAQSQQQSSPIMNQNLIHPHIAEFADLF</sequence>
<evidence type="ECO:0000313" key="1">
    <source>
        <dbReference type="EMBL" id="ABN67943.2"/>
    </source>
</evidence>
<dbReference type="eggNOG" id="ENOG502SVID">
    <property type="taxonomic scope" value="Eukaryota"/>
</dbReference>
<proteinExistence type="predicted"/>
<dbReference type="InParanoid" id="A3LY97"/>
<reference evidence="1 2" key="1">
    <citation type="journal article" date="2007" name="Nat. Biotechnol.">
        <title>Genome sequence of the lignocellulose-bioconverting and xylose-fermenting yeast Pichia stipitis.</title>
        <authorList>
            <person name="Jeffries T.W."/>
            <person name="Grigoriev I.V."/>
            <person name="Grimwood J."/>
            <person name="Laplaza J.M."/>
            <person name="Aerts A."/>
            <person name="Salamov A."/>
            <person name="Schmutz J."/>
            <person name="Lindquist E."/>
            <person name="Dehal P."/>
            <person name="Shapiro H."/>
            <person name="Jin Y.S."/>
            <person name="Passoth V."/>
            <person name="Richardson P.M."/>
        </authorList>
    </citation>
    <scope>NUCLEOTIDE SEQUENCE [LARGE SCALE GENOMIC DNA]</scope>
    <source>
        <strain evidence="2">ATCC 58785 / CBS 6054 / NBRC 10063 / NRRL Y-11545</strain>
    </source>
</reference>
<dbReference type="GeneID" id="4840406"/>